<keyword evidence="5" id="KW-0503">Monooxygenase</keyword>
<dbReference type="PANTHER" id="PTHR13789:SF261">
    <property type="entry name" value="HYDROXYLASE, PUTATIVE (AFU_ORTHOLOGUE AFUA_7G00590)-RELATED"/>
    <property type="match status" value="1"/>
</dbReference>
<dbReference type="PRINTS" id="PR00420">
    <property type="entry name" value="RNGMNOXGNASE"/>
</dbReference>
<dbReference type="AlphaFoldDB" id="A0AA40BH41"/>
<name>A0AA40BH41_9PEZI</name>
<dbReference type="SUPFAM" id="SSF54373">
    <property type="entry name" value="FAD-linked reductases, C-terminal domain"/>
    <property type="match status" value="1"/>
</dbReference>
<dbReference type="Gene3D" id="3.50.50.60">
    <property type="entry name" value="FAD/NAD(P)-binding domain"/>
    <property type="match status" value="1"/>
</dbReference>
<evidence type="ECO:0000256" key="1">
    <source>
        <dbReference type="ARBA" id="ARBA00007992"/>
    </source>
</evidence>
<protein>
    <recommendedName>
        <fullName evidence="7">FAD-binding domain-containing protein</fullName>
    </recommendedName>
</protein>
<evidence type="ECO:0000256" key="2">
    <source>
        <dbReference type="ARBA" id="ARBA00022630"/>
    </source>
</evidence>
<dbReference type="RefSeq" id="XP_060303002.1">
    <property type="nucleotide sequence ID" value="XM_060443379.1"/>
</dbReference>
<dbReference type="InterPro" id="IPR050493">
    <property type="entry name" value="FAD-dep_Monooxygenase_BioMet"/>
</dbReference>
<dbReference type="EMBL" id="JAUIRO010000001">
    <property type="protein sequence ID" value="KAK0734125.1"/>
    <property type="molecule type" value="Genomic_DNA"/>
</dbReference>
<dbReference type="Pfam" id="PF01494">
    <property type="entry name" value="FAD_binding_3"/>
    <property type="match status" value="1"/>
</dbReference>
<accession>A0AA40BH41</accession>
<evidence type="ECO:0000313" key="8">
    <source>
        <dbReference type="EMBL" id="KAK0734125.1"/>
    </source>
</evidence>
<evidence type="ECO:0000256" key="4">
    <source>
        <dbReference type="ARBA" id="ARBA00023002"/>
    </source>
</evidence>
<dbReference type="Proteomes" id="UP001172101">
    <property type="component" value="Unassembled WGS sequence"/>
</dbReference>
<dbReference type="SUPFAM" id="SSF51905">
    <property type="entry name" value="FAD/NAD(P)-binding domain"/>
    <property type="match status" value="1"/>
</dbReference>
<evidence type="ECO:0000259" key="7">
    <source>
        <dbReference type="Pfam" id="PF01494"/>
    </source>
</evidence>
<dbReference type="SUPFAM" id="SSF160104">
    <property type="entry name" value="Acetoacetate decarboxylase-like"/>
    <property type="match status" value="1"/>
</dbReference>
<reference evidence="8" key="1">
    <citation type="submission" date="2023-06" db="EMBL/GenBank/DDBJ databases">
        <title>Genome-scale phylogeny and comparative genomics of the fungal order Sordariales.</title>
        <authorList>
            <consortium name="Lawrence Berkeley National Laboratory"/>
            <person name="Hensen N."/>
            <person name="Bonometti L."/>
            <person name="Westerberg I."/>
            <person name="Brannstrom I.O."/>
            <person name="Guillou S."/>
            <person name="Cros-Aarteil S."/>
            <person name="Calhoun S."/>
            <person name="Haridas S."/>
            <person name="Kuo A."/>
            <person name="Mondo S."/>
            <person name="Pangilinan J."/>
            <person name="Riley R."/>
            <person name="LaButti K."/>
            <person name="Andreopoulos B."/>
            <person name="Lipzen A."/>
            <person name="Chen C."/>
            <person name="Yanf M."/>
            <person name="Daum C."/>
            <person name="Ng V."/>
            <person name="Clum A."/>
            <person name="Steindorff A."/>
            <person name="Ohm R."/>
            <person name="Martin F."/>
            <person name="Silar P."/>
            <person name="Natvig D."/>
            <person name="Lalanne C."/>
            <person name="Gautier V."/>
            <person name="Ament-velasquez S.L."/>
            <person name="Kruys A."/>
            <person name="Hutchinson M.I."/>
            <person name="Powell A.J."/>
            <person name="Barry K."/>
            <person name="Miller A.N."/>
            <person name="Grigoriev I.V."/>
            <person name="Debuchy R."/>
            <person name="Gladieux P."/>
            <person name="Thoren M.H."/>
            <person name="Johannesson H."/>
        </authorList>
    </citation>
    <scope>NUCLEOTIDE SEQUENCE</scope>
    <source>
        <strain evidence="8">SMH2392-1A</strain>
    </source>
</reference>
<keyword evidence="2" id="KW-0285">Flavoprotein</keyword>
<dbReference type="PANTHER" id="PTHR13789">
    <property type="entry name" value="MONOOXYGENASE"/>
    <property type="match status" value="1"/>
</dbReference>
<dbReference type="GeneID" id="85326649"/>
<feature type="domain" description="FAD-binding" evidence="7">
    <location>
        <begin position="39"/>
        <end position="389"/>
    </location>
</feature>
<evidence type="ECO:0000256" key="3">
    <source>
        <dbReference type="ARBA" id="ARBA00022827"/>
    </source>
</evidence>
<keyword evidence="9" id="KW-1185">Reference proteome</keyword>
<dbReference type="InterPro" id="IPR002938">
    <property type="entry name" value="FAD-bd"/>
</dbReference>
<proteinExistence type="inferred from homology"/>
<dbReference type="Gene3D" id="2.40.400.10">
    <property type="entry name" value="Acetoacetate decarboxylase-like"/>
    <property type="match status" value="1"/>
</dbReference>
<keyword evidence="3" id="KW-0274">FAD</keyword>
<dbReference type="InterPro" id="IPR036188">
    <property type="entry name" value="FAD/NAD-bd_sf"/>
</dbReference>
<gene>
    <name evidence="8" type="ORF">B0T26DRAFT_736888</name>
</gene>
<comment type="similarity">
    <text evidence="1">Belongs to the paxM FAD-dependent monooxygenase family.</text>
</comment>
<keyword evidence="4" id="KW-0560">Oxidoreductase</keyword>
<evidence type="ECO:0000256" key="5">
    <source>
        <dbReference type="ARBA" id="ARBA00023033"/>
    </source>
</evidence>
<sequence length="747" mass="80900">MLKIIPGDSDALISESGAHNPSTRGLGHLDSGHSTPLNIVIIGAGIGGLTAAIGLRRNGHNVQVFEQSRLAGELGAAVHLAPNANGILRRWGVLGETFGAITMDGLVERASDGRVIKNLDLTVLNARWQHPWHLVHRASLQEKLKWLATSSGEGTPVRLVTSQKAVNVDPEQGVLTLEDGTTVAGDVVIGADGIYSTARKSIRDAKVFGSGKAAFRFLIPREVAEADTMTEPLVKSKNTLVMWFGGDRRVVMYPCNDNLLLNFVCIHPDTESQTRRWNKQASLEQVLKVYRDFDPALKALMSKVDPSTIKVWQLLDMEKLPTWSAGKLVLLGDAAHPFTPHQGQGCGQAIEDAAALAVVLPRETASEELPERLKLYEQIRSGRAHAIQQYSRLAGQDWQNGQPAVDSTDRSQVMAYTNFNFGHDEIDHARNIFNRWMWAKNPGAHRRVPVAFGPFSATTPRPANEHGQGGPATTATITFKTSRTFLETLFPTAQFRFRDADTVAMASFLITSFPHVTQLDGSSGNGHARLGLYMHGVQYAKNDGTAVDGIYLAVLLESWPDSAVASREGPRLPTACCDIRVTRPSAITGGGSGDSGYRATASWHGATFAEFVLPNLIKASGYDGGDTRRKEQSGVGRGLDKGSVLAYRYVPPAGGEPEQTEAGHACVLTHMEREEEGHVLANPTTMAAEAERVKVSIDALDWETLPALHRIAATLAEIPIYDILEAKVVEGEGGFGGLDTESCRRIE</sequence>
<dbReference type="GO" id="GO:0004497">
    <property type="term" value="F:monooxygenase activity"/>
    <property type="evidence" value="ECO:0007669"/>
    <property type="project" value="UniProtKB-KW"/>
</dbReference>
<evidence type="ECO:0000313" key="9">
    <source>
        <dbReference type="Proteomes" id="UP001172101"/>
    </source>
</evidence>
<dbReference type="GO" id="GO:0071949">
    <property type="term" value="F:FAD binding"/>
    <property type="evidence" value="ECO:0007669"/>
    <property type="project" value="InterPro"/>
</dbReference>
<comment type="caution">
    <text evidence="8">The sequence shown here is derived from an EMBL/GenBank/DDBJ whole genome shotgun (WGS) entry which is preliminary data.</text>
</comment>
<evidence type="ECO:0000256" key="6">
    <source>
        <dbReference type="SAM" id="MobiDB-lite"/>
    </source>
</evidence>
<organism evidence="8 9">
    <name type="scientific">Lasiosphaeria miniovina</name>
    <dbReference type="NCBI Taxonomy" id="1954250"/>
    <lineage>
        <taxon>Eukaryota</taxon>
        <taxon>Fungi</taxon>
        <taxon>Dikarya</taxon>
        <taxon>Ascomycota</taxon>
        <taxon>Pezizomycotina</taxon>
        <taxon>Sordariomycetes</taxon>
        <taxon>Sordariomycetidae</taxon>
        <taxon>Sordariales</taxon>
        <taxon>Lasiosphaeriaceae</taxon>
        <taxon>Lasiosphaeria</taxon>
    </lineage>
</organism>
<feature type="region of interest" description="Disordered" evidence="6">
    <location>
        <begin position="1"/>
        <end position="29"/>
    </location>
</feature>
<dbReference type="InterPro" id="IPR023375">
    <property type="entry name" value="ADC_dom_sf"/>
</dbReference>